<keyword evidence="3" id="KW-0238">DNA-binding</keyword>
<keyword evidence="4" id="KW-0804">Transcription</keyword>
<dbReference type="GO" id="GO:0045892">
    <property type="term" value="P:negative regulation of DNA-templated transcription"/>
    <property type="evidence" value="ECO:0007669"/>
    <property type="project" value="InterPro"/>
</dbReference>
<proteinExistence type="inferred from homology"/>
<dbReference type="InterPro" id="IPR005650">
    <property type="entry name" value="BlaI_family"/>
</dbReference>
<evidence type="ECO:0000313" key="5">
    <source>
        <dbReference type="EMBL" id="ADH69078.1"/>
    </source>
</evidence>
<gene>
    <name evidence="5" type="ordered locus">Ndas_3680</name>
</gene>
<keyword evidence="6" id="KW-1185">Reference proteome</keyword>
<evidence type="ECO:0000256" key="3">
    <source>
        <dbReference type="ARBA" id="ARBA00023125"/>
    </source>
</evidence>
<protein>
    <submittedName>
        <fullName evidence="5">Transcriptional repressor, CopY family</fullName>
    </submittedName>
</protein>
<evidence type="ECO:0000256" key="1">
    <source>
        <dbReference type="ARBA" id="ARBA00011046"/>
    </source>
</evidence>
<dbReference type="AlphaFoldDB" id="D7B557"/>
<dbReference type="eggNOG" id="COG3682">
    <property type="taxonomic scope" value="Bacteria"/>
</dbReference>
<dbReference type="STRING" id="446468.Ndas_3680"/>
<dbReference type="HOGENOM" id="CLU_119090_1_0_11"/>
<accession>D7B557</accession>
<comment type="similarity">
    <text evidence="1">Belongs to the BlaI transcriptional regulatory family.</text>
</comment>
<evidence type="ECO:0000256" key="4">
    <source>
        <dbReference type="ARBA" id="ARBA00023163"/>
    </source>
</evidence>
<keyword evidence="2" id="KW-0805">Transcription regulation</keyword>
<sequence length="139" mass="15771">MSTILGTEDATGGEAMRGLGELEAAIMDALWRSEEPMSVRQVRENMVYDRDVAYTTVMTVANILFTKGLLDREKTGRAWTYWPRESHAEYTARMMDEVLNTGPDPGATLLRFVERFSDEEVARLHRVLAQTRDRRGVAS</sequence>
<organism evidence="5 6">
    <name type="scientific">Nocardiopsis dassonvillei (strain ATCC 23218 / DSM 43111 / CIP 107115 / JCM 7437 / KCTC 9190 / NBRC 14626 / NCTC 10488 / NRRL B-5397 / IMRU 509)</name>
    <name type="common">Actinomadura dassonvillei</name>
    <dbReference type="NCBI Taxonomy" id="446468"/>
    <lineage>
        <taxon>Bacteria</taxon>
        <taxon>Bacillati</taxon>
        <taxon>Actinomycetota</taxon>
        <taxon>Actinomycetes</taxon>
        <taxon>Streptosporangiales</taxon>
        <taxon>Nocardiopsidaceae</taxon>
        <taxon>Nocardiopsis</taxon>
    </lineage>
</organism>
<dbReference type="Gene3D" id="1.10.10.10">
    <property type="entry name" value="Winged helix-like DNA-binding domain superfamily/Winged helix DNA-binding domain"/>
    <property type="match status" value="1"/>
</dbReference>
<dbReference type="SUPFAM" id="SSF46785">
    <property type="entry name" value="Winged helix' DNA-binding domain"/>
    <property type="match status" value="1"/>
</dbReference>
<dbReference type="Proteomes" id="UP000002219">
    <property type="component" value="Chromosome 1"/>
</dbReference>
<dbReference type="EMBL" id="CP002040">
    <property type="protein sequence ID" value="ADH69078.1"/>
    <property type="molecule type" value="Genomic_DNA"/>
</dbReference>
<dbReference type="KEGG" id="nda:Ndas_3680"/>
<dbReference type="Gene3D" id="6.10.140.850">
    <property type="match status" value="1"/>
</dbReference>
<dbReference type="GO" id="GO:0003677">
    <property type="term" value="F:DNA binding"/>
    <property type="evidence" value="ECO:0007669"/>
    <property type="project" value="UniProtKB-KW"/>
</dbReference>
<dbReference type="InterPro" id="IPR036390">
    <property type="entry name" value="WH_DNA-bd_sf"/>
</dbReference>
<dbReference type="Pfam" id="PF03965">
    <property type="entry name" value="Penicillinase_R"/>
    <property type="match status" value="1"/>
</dbReference>
<evidence type="ECO:0000256" key="2">
    <source>
        <dbReference type="ARBA" id="ARBA00023015"/>
    </source>
</evidence>
<reference evidence="5 6" key="1">
    <citation type="journal article" date="2010" name="Stand. Genomic Sci.">
        <title>Complete genome sequence of Nocardiopsis dassonvillei type strain (IMRU 509).</title>
        <authorList>
            <person name="Sun H."/>
            <person name="Lapidus A."/>
            <person name="Nolan M."/>
            <person name="Lucas S."/>
            <person name="Del Rio T.G."/>
            <person name="Tice H."/>
            <person name="Cheng J.F."/>
            <person name="Tapia R."/>
            <person name="Han C."/>
            <person name="Goodwin L."/>
            <person name="Pitluck S."/>
            <person name="Pagani I."/>
            <person name="Ivanova N."/>
            <person name="Mavromatis K."/>
            <person name="Mikhailova N."/>
            <person name="Pati A."/>
            <person name="Chen A."/>
            <person name="Palaniappan K."/>
            <person name="Land M."/>
            <person name="Hauser L."/>
            <person name="Chang Y.J."/>
            <person name="Jeffries C.D."/>
            <person name="Djao O.D."/>
            <person name="Rohde M."/>
            <person name="Sikorski J."/>
            <person name="Goker M."/>
            <person name="Woyke T."/>
            <person name="Bristow J."/>
            <person name="Eisen J.A."/>
            <person name="Markowitz V."/>
            <person name="Hugenholtz P."/>
            <person name="Kyrpides N.C."/>
            <person name="Klenk H.P."/>
        </authorList>
    </citation>
    <scope>NUCLEOTIDE SEQUENCE [LARGE SCALE GENOMIC DNA]</scope>
    <source>
        <strain evidence="6">ATCC 23218 / DSM 43111 / CIP 107115 / JCM 7437 / KCTC 9190 / NBRC 14626 / NCTC 10488 / NRRL B-5397 / IMRU 509</strain>
    </source>
</reference>
<evidence type="ECO:0000313" key="6">
    <source>
        <dbReference type="Proteomes" id="UP000002219"/>
    </source>
</evidence>
<dbReference type="InterPro" id="IPR036388">
    <property type="entry name" value="WH-like_DNA-bd_sf"/>
</dbReference>
<name>D7B557_NOCDD</name>